<evidence type="ECO:0000313" key="1">
    <source>
        <dbReference type="EMBL" id="KNC71172.1"/>
    </source>
</evidence>
<feature type="non-terminal residue" evidence="1">
    <location>
        <position position="1"/>
    </location>
</feature>
<dbReference type="EMBL" id="KQ249353">
    <property type="protein sequence ID" value="KNC71172.1"/>
    <property type="molecule type" value="Genomic_DNA"/>
</dbReference>
<dbReference type="Gene3D" id="3.40.50.720">
    <property type="entry name" value="NAD(P)-binding Rossmann-like Domain"/>
    <property type="match status" value="1"/>
</dbReference>
<dbReference type="AlphaFoldDB" id="A0A0L0F393"/>
<name>A0A0L0F393_9EUKA</name>
<dbReference type="GeneID" id="25916798"/>
<dbReference type="Proteomes" id="UP000054560">
    <property type="component" value="Unassembled WGS sequence"/>
</dbReference>
<protein>
    <recommendedName>
        <fullName evidence="3">Shikimate dehydrogenase</fullName>
    </recommendedName>
</protein>
<feature type="non-terminal residue" evidence="1">
    <location>
        <position position="67"/>
    </location>
</feature>
<evidence type="ECO:0008006" key="3">
    <source>
        <dbReference type="Google" id="ProtNLM"/>
    </source>
</evidence>
<dbReference type="RefSeq" id="XP_014145074.1">
    <property type="nucleotide sequence ID" value="XM_014289599.1"/>
</dbReference>
<gene>
    <name evidence="1" type="ORF">SARC_16294</name>
</gene>
<proteinExistence type="predicted"/>
<evidence type="ECO:0000313" key="2">
    <source>
        <dbReference type="Proteomes" id="UP000054560"/>
    </source>
</evidence>
<accession>A0A0L0F393</accession>
<sequence length="67" mass="7341">VCIVGGGNAAHALAAMLPSKGFETYWYCGFKDEAEKIKKGVKDNGYIKATFHDKNNDTTEMKGNPKM</sequence>
<organism evidence="1 2">
    <name type="scientific">Sphaeroforma arctica JP610</name>
    <dbReference type="NCBI Taxonomy" id="667725"/>
    <lineage>
        <taxon>Eukaryota</taxon>
        <taxon>Ichthyosporea</taxon>
        <taxon>Ichthyophonida</taxon>
        <taxon>Sphaeroforma</taxon>
    </lineage>
</organism>
<reference evidence="1 2" key="1">
    <citation type="submission" date="2011-02" db="EMBL/GenBank/DDBJ databases">
        <title>The Genome Sequence of Sphaeroforma arctica JP610.</title>
        <authorList>
            <consortium name="The Broad Institute Genome Sequencing Platform"/>
            <person name="Russ C."/>
            <person name="Cuomo C."/>
            <person name="Young S.K."/>
            <person name="Zeng Q."/>
            <person name="Gargeya S."/>
            <person name="Alvarado L."/>
            <person name="Berlin A."/>
            <person name="Chapman S.B."/>
            <person name="Chen Z."/>
            <person name="Freedman E."/>
            <person name="Gellesch M."/>
            <person name="Goldberg J."/>
            <person name="Griggs A."/>
            <person name="Gujja S."/>
            <person name="Heilman E."/>
            <person name="Heiman D."/>
            <person name="Howarth C."/>
            <person name="Mehta T."/>
            <person name="Neiman D."/>
            <person name="Pearson M."/>
            <person name="Roberts A."/>
            <person name="Saif S."/>
            <person name="Shea T."/>
            <person name="Shenoy N."/>
            <person name="Sisk P."/>
            <person name="Stolte C."/>
            <person name="Sykes S."/>
            <person name="White J."/>
            <person name="Yandava C."/>
            <person name="Burger G."/>
            <person name="Gray M.W."/>
            <person name="Holland P.W.H."/>
            <person name="King N."/>
            <person name="Lang F.B.F."/>
            <person name="Roger A.J."/>
            <person name="Ruiz-Trillo I."/>
            <person name="Haas B."/>
            <person name="Nusbaum C."/>
            <person name="Birren B."/>
        </authorList>
    </citation>
    <scope>NUCLEOTIDE SEQUENCE [LARGE SCALE GENOMIC DNA]</scope>
    <source>
        <strain evidence="1 2">JP610</strain>
    </source>
</reference>
<keyword evidence="2" id="KW-1185">Reference proteome</keyword>
<dbReference type="OrthoDB" id="6058913at2759"/>